<keyword evidence="1" id="KW-0472">Membrane</keyword>
<proteinExistence type="predicted"/>
<dbReference type="RefSeq" id="WP_159762381.1">
    <property type="nucleotide sequence ID" value="NZ_WUUT01000001.1"/>
</dbReference>
<dbReference type="EMBL" id="WUUT01000001">
    <property type="protein sequence ID" value="MXR50227.1"/>
    <property type="molecule type" value="Genomic_DNA"/>
</dbReference>
<comment type="caution">
    <text evidence="2">The sequence shown here is derived from an EMBL/GenBank/DDBJ whole genome shotgun (WGS) entry which is preliminary data.</text>
</comment>
<feature type="transmembrane region" description="Helical" evidence="1">
    <location>
        <begin position="201"/>
        <end position="222"/>
    </location>
</feature>
<accession>A0A6B0SYI7</accession>
<dbReference type="Proteomes" id="UP000466535">
    <property type="component" value="Unassembled WGS sequence"/>
</dbReference>
<keyword evidence="1" id="KW-1133">Transmembrane helix</keyword>
<protein>
    <submittedName>
        <fullName evidence="2">Cytochrome C biogenesis protein</fullName>
    </submittedName>
</protein>
<feature type="transmembrane region" description="Helical" evidence="1">
    <location>
        <begin position="166"/>
        <end position="189"/>
    </location>
</feature>
<gene>
    <name evidence="2" type="ORF">GRX03_01200</name>
</gene>
<name>A0A6B0SYI7_9EURY</name>
<dbReference type="InterPro" id="IPR051790">
    <property type="entry name" value="Cytochrome_c-biogenesis_DsbD"/>
</dbReference>
<keyword evidence="3" id="KW-1185">Reference proteome</keyword>
<dbReference type="PANTHER" id="PTHR31272:SF9">
    <property type="entry name" value="BLL1027 PROTEIN"/>
    <property type="match status" value="1"/>
</dbReference>
<reference evidence="2 3" key="1">
    <citation type="submission" date="2019-12" db="EMBL/GenBank/DDBJ databases">
        <title>Isolation and characterization of three novel carbon monoxide-oxidizing members of Halobacteria from salione crusts and soils.</title>
        <authorList>
            <person name="Myers M.R."/>
            <person name="King G.M."/>
        </authorList>
    </citation>
    <scope>NUCLEOTIDE SEQUENCE [LARGE SCALE GENOMIC DNA]</scope>
    <source>
        <strain evidence="2 3">WSH3</strain>
    </source>
</reference>
<feature type="transmembrane region" description="Helical" evidence="1">
    <location>
        <begin position="86"/>
        <end position="107"/>
    </location>
</feature>
<dbReference type="AlphaFoldDB" id="A0A6B0SYI7"/>
<dbReference type="PANTHER" id="PTHR31272">
    <property type="entry name" value="CYTOCHROME C-TYPE BIOGENESIS PROTEIN HI_1454-RELATED"/>
    <property type="match status" value="1"/>
</dbReference>
<feature type="transmembrane region" description="Helical" evidence="1">
    <location>
        <begin position="12"/>
        <end position="37"/>
    </location>
</feature>
<evidence type="ECO:0000313" key="3">
    <source>
        <dbReference type="Proteomes" id="UP000466535"/>
    </source>
</evidence>
<organism evidence="2 3">
    <name type="scientific">Halovenus carboxidivorans</name>
    <dbReference type="NCBI Taxonomy" id="2692199"/>
    <lineage>
        <taxon>Archaea</taxon>
        <taxon>Methanobacteriati</taxon>
        <taxon>Methanobacteriota</taxon>
        <taxon>Stenosarchaea group</taxon>
        <taxon>Halobacteria</taxon>
        <taxon>Halobacteriales</taxon>
        <taxon>Haloarculaceae</taxon>
        <taxon>Halovenus</taxon>
    </lineage>
</organism>
<keyword evidence="1" id="KW-0812">Transmembrane</keyword>
<feature type="transmembrane region" description="Helical" evidence="1">
    <location>
        <begin position="128"/>
        <end position="154"/>
    </location>
</feature>
<evidence type="ECO:0000313" key="2">
    <source>
        <dbReference type="EMBL" id="MXR50227.1"/>
    </source>
</evidence>
<feature type="transmembrane region" description="Helical" evidence="1">
    <location>
        <begin position="58"/>
        <end position="80"/>
    </location>
</feature>
<dbReference type="OrthoDB" id="205803at2157"/>
<evidence type="ECO:0000256" key="1">
    <source>
        <dbReference type="SAM" id="Phobius"/>
    </source>
</evidence>
<sequence length="234" mass="23732">MIETGPLRLGFAFSAGLATFFAPCAYPMLPGYVAFFLGDLDETNSLSTRLSHAGTAGGMAAIGFLFVYAVLAGTVAAVGSRLLGNLALLGLGVGGLLVLVGGGMASGRIGTGVVHVRLPRRERSKSGFVIFGLVYAVAAAGCTAPLFVAITGVALTAGPVGAALTFLAYASGMSAVMIGLTALVALGYSGAVRRFSPDTELVTRIAGVLIVLAGVAQIYLYLFEFGGLELFGLR</sequence>